<dbReference type="OrthoDB" id="10030726at2759"/>
<protein>
    <recommendedName>
        <fullName evidence="2">Integrase zinc-binding domain-containing protein</fullName>
    </recommendedName>
</protein>
<dbReference type="Pfam" id="PF17921">
    <property type="entry name" value="Integrase_H2C2"/>
    <property type="match status" value="1"/>
</dbReference>
<dbReference type="InterPro" id="IPR041588">
    <property type="entry name" value="Integrase_H2C2"/>
</dbReference>
<dbReference type="PANTHER" id="PTHR47266">
    <property type="entry name" value="ENDONUCLEASE-RELATED"/>
    <property type="match status" value="1"/>
</dbReference>
<evidence type="ECO:0000313" key="4">
    <source>
        <dbReference type="Proteomes" id="UP000792457"/>
    </source>
</evidence>
<dbReference type="FunFam" id="1.10.340.70:FF:000001">
    <property type="entry name" value="Retrovirus-related Pol polyprotein from transposon gypsy-like Protein"/>
    <property type="match status" value="1"/>
</dbReference>
<evidence type="ECO:0000313" key="3">
    <source>
        <dbReference type="EMBL" id="KAG8239531.1"/>
    </source>
</evidence>
<dbReference type="InterPro" id="IPR052160">
    <property type="entry name" value="Gypsy_RT_Integrase-like"/>
</dbReference>
<name>A0A8K0KTH8_LADFU</name>
<gene>
    <name evidence="3" type="ORF">J437_LFUL019200</name>
</gene>
<sequence>MRNRILRAFHDPPWAGHTGVKRTLASIRSKFWWSTIRKDVEEFCENCVSCQDKKNPQGPQRTPLQPLPEGTTPLQRVSMDIVGPLPSTYKGNRYVLTFNQAIIRGDFFDCASERTCCRNPRS</sequence>
<evidence type="ECO:0000256" key="1">
    <source>
        <dbReference type="SAM" id="MobiDB-lite"/>
    </source>
</evidence>
<feature type="domain" description="Integrase zinc-binding" evidence="2">
    <location>
        <begin position="1"/>
        <end position="55"/>
    </location>
</feature>
<comment type="caution">
    <text evidence="3">The sequence shown here is derived from an EMBL/GenBank/DDBJ whole genome shotgun (WGS) entry which is preliminary data.</text>
</comment>
<keyword evidence="4" id="KW-1185">Reference proteome</keyword>
<dbReference type="EMBL" id="KZ309692">
    <property type="protein sequence ID" value="KAG8239531.1"/>
    <property type="molecule type" value="Genomic_DNA"/>
</dbReference>
<dbReference type="AlphaFoldDB" id="A0A8K0KTH8"/>
<evidence type="ECO:0000259" key="2">
    <source>
        <dbReference type="Pfam" id="PF17921"/>
    </source>
</evidence>
<reference evidence="3" key="1">
    <citation type="submission" date="2013-04" db="EMBL/GenBank/DDBJ databases">
        <authorList>
            <person name="Qu J."/>
            <person name="Murali S.C."/>
            <person name="Bandaranaike D."/>
            <person name="Bellair M."/>
            <person name="Blankenburg K."/>
            <person name="Chao H."/>
            <person name="Dinh H."/>
            <person name="Doddapaneni H."/>
            <person name="Downs B."/>
            <person name="Dugan-Rocha S."/>
            <person name="Elkadiri S."/>
            <person name="Gnanaolivu R.D."/>
            <person name="Hernandez B."/>
            <person name="Javaid M."/>
            <person name="Jayaseelan J.C."/>
            <person name="Lee S."/>
            <person name="Li M."/>
            <person name="Ming W."/>
            <person name="Munidasa M."/>
            <person name="Muniz J."/>
            <person name="Nguyen L."/>
            <person name="Ongeri F."/>
            <person name="Osuji N."/>
            <person name="Pu L.-L."/>
            <person name="Puazo M."/>
            <person name="Qu C."/>
            <person name="Quiroz J."/>
            <person name="Raj R."/>
            <person name="Weissenberger G."/>
            <person name="Xin Y."/>
            <person name="Zou X."/>
            <person name="Han Y."/>
            <person name="Richards S."/>
            <person name="Worley K."/>
            <person name="Muzny D."/>
            <person name="Gibbs R."/>
        </authorList>
    </citation>
    <scope>NUCLEOTIDE SEQUENCE</scope>
    <source>
        <strain evidence="3">Sampled in the wild</strain>
    </source>
</reference>
<reference evidence="3" key="2">
    <citation type="submission" date="2017-10" db="EMBL/GenBank/DDBJ databases">
        <title>Ladona fulva Genome sequencing and assembly.</title>
        <authorList>
            <person name="Murali S."/>
            <person name="Richards S."/>
            <person name="Bandaranaike D."/>
            <person name="Bellair M."/>
            <person name="Blankenburg K."/>
            <person name="Chao H."/>
            <person name="Dinh H."/>
            <person name="Doddapaneni H."/>
            <person name="Dugan-Rocha S."/>
            <person name="Elkadiri S."/>
            <person name="Gnanaolivu R."/>
            <person name="Hernandez B."/>
            <person name="Skinner E."/>
            <person name="Javaid M."/>
            <person name="Lee S."/>
            <person name="Li M."/>
            <person name="Ming W."/>
            <person name="Munidasa M."/>
            <person name="Muniz J."/>
            <person name="Nguyen L."/>
            <person name="Hughes D."/>
            <person name="Osuji N."/>
            <person name="Pu L.-L."/>
            <person name="Puazo M."/>
            <person name="Qu C."/>
            <person name="Quiroz J."/>
            <person name="Raj R."/>
            <person name="Weissenberger G."/>
            <person name="Xin Y."/>
            <person name="Zou X."/>
            <person name="Han Y."/>
            <person name="Worley K."/>
            <person name="Muzny D."/>
            <person name="Gibbs R."/>
        </authorList>
    </citation>
    <scope>NUCLEOTIDE SEQUENCE</scope>
    <source>
        <strain evidence="3">Sampled in the wild</strain>
    </source>
</reference>
<dbReference type="Gene3D" id="1.10.340.70">
    <property type="match status" value="1"/>
</dbReference>
<dbReference type="Proteomes" id="UP000792457">
    <property type="component" value="Unassembled WGS sequence"/>
</dbReference>
<feature type="region of interest" description="Disordered" evidence="1">
    <location>
        <begin position="50"/>
        <end position="75"/>
    </location>
</feature>
<accession>A0A8K0KTH8</accession>
<organism evidence="3 4">
    <name type="scientific">Ladona fulva</name>
    <name type="common">Scarce chaser dragonfly</name>
    <name type="synonym">Libellula fulva</name>
    <dbReference type="NCBI Taxonomy" id="123851"/>
    <lineage>
        <taxon>Eukaryota</taxon>
        <taxon>Metazoa</taxon>
        <taxon>Ecdysozoa</taxon>
        <taxon>Arthropoda</taxon>
        <taxon>Hexapoda</taxon>
        <taxon>Insecta</taxon>
        <taxon>Pterygota</taxon>
        <taxon>Palaeoptera</taxon>
        <taxon>Odonata</taxon>
        <taxon>Epiprocta</taxon>
        <taxon>Anisoptera</taxon>
        <taxon>Libelluloidea</taxon>
        <taxon>Libellulidae</taxon>
        <taxon>Ladona</taxon>
    </lineage>
</organism>
<proteinExistence type="predicted"/>